<reference evidence="2 5" key="2">
    <citation type="submission" date="2021-06" db="EMBL/GenBank/DDBJ databases">
        <title>Whole genome sequence of Paenibacillus sophorae DSM23020 for comparative genomics.</title>
        <authorList>
            <person name="Kim M.-J."/>
            <person name="Lee G."/>
            <person name="Shin J.-H."/>
        </authorList>
    </citation>
    <scope>NUCLEOTIDE SEQUENCE [LARGE SCALE GENOMIC DNA]</scope>
    <source>
        <strain evidence="2 5">DSM 23020</strain>
    </source>
</reference>
<organism evidence="3 4">
    <name type="scientific">Paenibacillus sophorae</name>
    <dbReference type="NCBI Taxonomy" id="1333845"/>
    <lineage>
        <taxon>Bacteria</taxon>
        <taxon>Bacillati</taxon>
        <taxon>Bacillota</taxon>
        <taxon>Bacilli</taxon>
        <taxon>Bacillales</taxon>
        <taxon>Paenibacillaceae</taxon>
        <taxon>Paenibacillus</taxon>
    </lineage>
</organism>
<dbReference type="OrthoDB" id="2893605at2"/>
<accession>A0A1H8H449</accession>
<dbReference type="EMBL" id="CP076607">
    <property type="protein sequence ID" value="QWU14433.1"/>
    <property type="molecule type" value="Genomic_DNA"/>
</dbReference>
<evidence type="ECO:0000256" key="1">
    <source>
        <dbReference type="SAM" id="Coils"/>
    </source>
</evidence>
<protein>
    <submittedName>
        <fullName evidence="3">Uncharacterized protein</fullName>
    </submittedName>
</protein>
<evidence type="ECO:0000313" key="3">
    <source>
        <dbReference type="EMBL" id="SEN50789.1"/>
    </source>
</evidence>
<keyword evidence="1" id="KW-0175">Coiled coil</keyword>
<keyword evidence="5" id="KW-1185">Reference proteome</keyword>
<dbReference type="RefSeq" id="WP_036588490.1">
    <property type="nucleotide sequence ID" value="NZ_CP076607.1"/>
</dbReference>
<dbReference type="Proteomes" id="UP000683429">
    <property type="component" value="Chromosome"/>
</dbReference>
<reference evidence="3 4" key="1">
    <citation type="submission" date="2016-10" db="EMBL/GenBank/DDBJ databases">
        <authorList>
            <person name="de Groot N.N."/>
        </authorList>
    </citation>
    <scope>NUCLEOTIDE SEQUENCE [LARGE SCALE GENOMIC DNA]</scope>
    <source>
        <strain evidence="3 4">CGMCC 1.10238</strain>
    </source>
</reference>
<evidence type="ECO:0000313" key="5">
    <source>
        <dbReference type="Proteomes" id="UP000683429"/>
    </source>
</evidence>
<sequence>MTTYDELYESFLSKCKVDDIDLPSDNSKIYTFIKSSISDYNNRLRDNIVCNDDTESIDRALNDDELLLITKYMRWNLLKNQLTYFASVWQPFSKDLGLKNYQSQIKALEGLVNNEKNEIEQVIINTIDDFM</sequence>
<evidence type="ECO:0000313" key="2">
    <source>
        <dbReference type="EMBL" id="QWU14433.1"/>
    </source>
</evidence>
<dbReference type="STRING" id="1333845.SAMN04487895_101745"/>
<proteinExistence type="predicted"/>
<evidence type="ECO:0000313" key="4">
    <source>
        <dbReference type="Proteomes" id="UP000198809"/>
    </source>
</evidence>
<dbReference type="Proteomes" id="UP000198809">
    <property type="component" value="Unassembled WGS sequence"/>
</dbReference>
<gene>
    <name evidence="2" type="ORF">KP014_21230</name>
    <name evidence="3" type="ORF">SAMN04487895_101745</name>
</gene>
<dbReference type="EMBL" id="FODH01000001">
    <property type="protein sequence ID" value="SEN50789.1"/>
    <property type="molecule type" value="Genomic_DNA"/>
</dbReference>
<dbReference type="AlphaFoldDB" id="A0A1H8H449"/>
<feature type="coiled-coil region" evidence="1">
    <location>
        <begin position="98"/>
        <end position="125"/>
    </location>
</feature>
<name>A0A1H8H449_9BACL</name>